<dbReference type="Proteomes" id="UP001210678">
    <property type="component" value="Unassembled WGS sequence"/>
</dbReference>
<comment type="caution">
    <text evidence="5">The sequence shown here is derived from an EMBL/GenBank/DDBJ whole genome shotgun (WGS) entry which is preliminary data.</text>
</comment>
<evidence type="ECO:0000313" key="6">
    <source>
        <dbReference type="Proteomes" id="UP001210678"/>
    </source>
</evidence>
<comment type="cofactor">
    <cofactor evidence="1">
        <name>Mg(2+)</name>
        <dbReference type="ChEBI" id="CHEBI:18420"/>
    </cofactor>
</comment>
<comment type="similarity">
    <text evidence="2">Belongs to the HAD-like hydrolase superfamily. CbbY/CbbZ/Gph/YieH family.</text>
</comment>
<dbReference type="RefSeq" id="WP_272140613.1">
    <property type="nucleotide sequence ID" value="NZ_JAQLOI010000003.1"/>
</dbReference>
<dbReference type="InterPro" id="IPR036412">
    <property type="entry name" value="HAD-like_sf"/>
</dbReference>
<dbReference type="SUPFAM" id="SSF56784">
    <property type="entry name" value="HAD-like"/>
    <property type="match status" value="1"/>
</dbReference>
<dbReference type="InterPro" id="IPR006439">
    <property type="entry name" value="HAD-SF_hydro_IA"/>
</dbReference>
<gene>
    <name evidence="5" type="ORF">PGX00_22025</name>
</gene>
<keyword evidence="4" id="KW-0460">Magnesium</keyword>
<name>A0ABT4YX91_9VIBR</name>
<dbReference type="SFLD" id="SFLDG01129">
    <property type="entry name" value="C1.5:_HAD__Beta-PGM__Phosphata"/>
    <property type="match status" value="1"/>
</dbReference>
<evidence type="ECO:0000313" key="5">
    <source>
        <dbReference type="EMBL" id="MDB1126199.1"/>
    </source>
</evidence>
<dbReference type="NCBIfam" id="TIGR01509">
    <property type="entry name" value="HAD-SF-IA-v3"/>
    <property type="match status" value="1"/>
</dbReference>
<accession>A0ABT4YX91</accession>
<evidence type="ECO:0000256" key="2">
    <source>
        <dbReference type="ARBA" id="ARBA00006171"/>
    </source>
</evidence>
<evidence type="ECO:0000256" key="3">
    <source>
        <dbReference type="ARBA" id="ARBA00022723"/>
    </source>
</evidence>
<keyword evidence="5" id="KW-0378">Hydrolase</keyword>
<keyword evidence="6" id="KW-1185">Reference proteome</keyword>
<organism evidence="5 6">
    <name type="scientific">Vibrio algarum</name>
    <dbReference type="NCBI Taxonomy" id="3020714"/>
    <lineage>
        <taxon>Bacteria</taxon>
        <taxon>Pseudomonadati</taxon>
        <taxon>Pseudomonadota</taxon>
        <taxon>Gammaproteobacteria</taxon>
        <taxon>Vibrionales</taxon>
        <taxon>Vibrionaceae</taxon>
        <taxon>Vibrio</taxon>
    </lineage>
</organism>
<dbReference type="SFLD" id="SFLDS00003">
    <property type="entry name" value="Haloacid_Dehalogenase"/>
    <property type="match status" value="1"/>
</dbReference>
<dbReference type="InterPro" id="IPR041492">
    <property type="entry name" value="HAD_2"/>
</dbReference>
<dbReference type="Pfam" id="PF13419">
    <property type="entry name" value="HAD_2"/>
    <property type="match status" value="1"/>
</dbReference>
<dbReference type="InterPro" id="IPR023214">
    <property type="entry name" value="HAD_sf"/>
</dbReference>
<protein>
    <submittedName>
        <fullName evidence="5">HAD-IA family hydrolase</fullName>
    </submittedName>
</protein>
<dbReference type="PANTHER" id="PTHR46193:SF10">
    <property type="entry name" value="6-PHOSPHOGLUCONATE PHOSPHATASE"/>
    <property type="match status" value="1"/>
</dbReference>
<dbReference type="InterPro" id="IPR051600">
    <property type="entry name" value="Beta-PGM-like"/>
</dbReference>
<dbReference type="PRINTS" id="PR00413">
    <property type="entry name" value="HADHALOGNASE"/>
</dbReference>
<dbReference type="CDD" id="cd07526">
    <property type="entry name" value="HAD_BPGM_like"/>
    <property type="match status" value="1"/>
</dbReference>
<evidence type="ECO:0000256" key="4">
    <source>
        <dbReference type="ARBA" id="ARBA00022842"/>
    </source>
</evidence>
<dbReference type="GO" id="GO:0016787">
    <property type="term" value="F:hydrolase activity"/>
    <property type="evidence" value="ECO:0007669"/>
    <property type="project" value="UniProtKB-KW"/>
</dbReference>
<dbReference type="Gene3D" id="1.10.150.240">
    <property type="entry name" value="Putative phosphatase, domain 2"/>
    <property type="match status" value="1"/>
</dbReference>
<sequence length="219" mass="24448">MGQIISNTKCVIFDCDGVLVDSEKLCCKALVNVFSTYAEKFDFEDCMKHFEGGKVADILTATMERLNINVSLDVVEPIYREQVRHLFSNELQPVSGINPLLDRLTEKDIQYCVVSNSPKNKIESSLEMTGLLQRFEGKVYSAFEANSWKPDPDLLLYAAMSMGYSPSECVYIDDTEKGVIAGLNAGIQTIHFKSSIYSPLIDGDTIEIESMTELDDLIS</sequence>
<keyword evidence="3" id="KW-0479">Metal-binding</keyword>
<dbReference type="PANTHER" id="PTHR46193">
    <property type="entry name" value="6-PHOSPHOGLUCONATE PHOSPHATASE"/>
    <property type="match status" value="1"/>
</dbReference>
<evidence type="ECO:0000256" key="1">
    <source>
        <dbReference type="ARBA" id="ARBA00001946"/>
    </source>
</evidence>
<dbReference type="EMBL" id="JAQLOI010000003">
    <property type="protein sequence ID" value="MDB1126199.1"/>
    <property type="molecule type" value="Genomic_DNA"/>
</dbReference>
<reference evidence="5 6" key="1">
    <citation type="submission" date="2023-01" db="EMBL/GenBank/DDBJ databases">
        <title>Vibrio sp. KJ40-1 sp.nov, isolated from marine algae.</title>
        <authorList>
            <person name="Butt M."/>
            <person name="Kim J.M.J."/>
            <person name="Jeon C.O.C."/>
        </authorList>
    </citation>
    <scope>NUCLEOTIDE SEQUENCE [LARGE SCALE GENOMIC DNA]</scope>
    <source>
        <strain evidence="5 6">KJ40-1</strain>
    </source>
</reference>
<dbReference type="InterPro" id="IPR023198">
    <property type="entry name" value="PGP-like_dom2"/>
</dbReference>
<dbReference type="Gene3D" id="3.40.50.1000">
    <property type="entry name" value="HAD superfamily/HAD-like"/>
    <property type="match status" value="1"/>
</dbReference>
<proteinExistence type="inferred from homology"/>